<dbReference type="Gene3D" id="3.40.50.1820">
    <property type="entry name" value="alpha/beta hydrolase"/>
    <property type="match status" value="1"/>
</dbReference>
<dbReference type="PATRIC" id="fig|405444.3.peg.278"/>
<evidence type="ECO:0000313" key="1">
    <source>
        <dbReference type="EMBL" id="KRG64801.1"/>
    </source>
</evidence>
<protein>
    <recommendedName>
        <fullName evidence="3">Serine aminopeptidase S33 domain-containing protein</fullName>
    </recommendedName>
</protein>
<organism evidence="1 2">
    <name type="scientific">Stenotrophomonas humi</name>
    <dbReference type="NCBI Taxonomy" id="405444"/>
    <lineage>
        <taxon>Bacteria</taxon>
        <taxon>Pseudomonadati</taxon>
        <taxon>Pseudomonadota</taxon>
        <taxon>Gammaproteobacteria</taxon>
        <taxon>Lysobacterales</taxon>
        <taxon>Lysobacteraceae</taxon>
        <taxon>Stenotrophomonas</taxon>
    </lineage>
</organism>
<keyword evidence="2" id="KW-1185">Reference proteome</keyword>
<dbReference type="SUPFAM" id="SSF53474">
    <property type="entry name" value="alpha/beta-Hydrolases"/>
    <property type="match status" value="1"/>
</dbReference>
<proteinExistence type="predicted"/>
<dbReference type="InterPro" id="IPR029058">
    <property type="entry name" value="AB_hydrolase_fold"/>
</dbReference>
<reference evidence="1 2" key="1">
    <citation type="submission" date="2015-05" db="EMBL/GenBank/DDBJ databases">
        <title>Genome sequencing and analysis of members of genus Stenotrophomonas.</title>
        <authorList>
            <person name="Patil P.P."/>
            <person name="Midha S."/>
            <person name="Patil P.B."/>
        </authorList>
    </citation>
    <scope>NUCLEOTIDE SEQUENCE [LARGE SCALE GENOMIC DNA]</scope>
    <source>
        <strain evidence="1 2">DSM 18929</strain>
    </source>
</reference>
<dbReference type="EMBL" id="LDJI01000012">
    <property type="protein sequence ID" value="KRG64801.1"/>
    <property type="molecule type" value="Genomic_DNA"/>
</dbReference>
<accession>A0A0R0CGI1</accession>
<dbReference type="Proteomes" id="UP000050864">
    <property type="component" value="Unassembled WGS sequence"/>
</dbReference>
<evidence type="ECO:0000313" key="2">
    <source>
        <dbReference type="Proteomes" id="UP000050864"/>
    </source>
</evidence>
<comment type="caution">
    <text evidence="1">The sequence shown here is derived from an EMBL/GenBank/DDBJ whole genome shotgun (WGS) entry which is preliminary data.</text>
</comment>
<sequence>MHRGDCTLRRLRWEIAVTDLVILPGLDGTATLHAAFIAALGDVFDAVHVMRYPVDEMLDYAALERRVRDVFPAANPVVVLGESFSGPLAISIAADPPANMVGLILSTTFAKAPVPLSGWVAPMASLLPVRSVPLSMMTWMLLGQWNSPALEEGLRHALMRVSPKVLRHRAGLAMRVDVSGLLARVKLPTLYLRAVGDRLLSSSACRSVASSIESCTVVDVAGPHLLLQAAAVDCAQIVKRVARENRWLR</sequence>
<gene>
    <name evidence="1" type="ORF">ABB26_06385</name>
</gene>
<dbReference type="STRING" id="405444.ABB26_06385"/>
<evidence type="ECO:0008006" key="3">
    <source>
        <dbReference type="Google" id="ProtNLM"/>
    </source>
</evidence>
<dbReference type="AlphaFoldDB" id="A0A0R0CGI1"/>
<name>A0A0R0CGI1_9GAMM</name>